<feature type="signal peptide" evidence="1">
    <location>
        <begin position="1"/>
        <end position="38"/>
    </location>
</feature>
<sequence>MTARRWVKSLVRKPLATTAAVAGLALAFSAFAVAPAQAADSTVSGAELSWGLNAESGAGAYNGSCNFLSAGTAGNTGSSRAWTEADGFYKSTEGNVSVVKNGPDATTIAATWANKCQTGAGTPVSPVGTAALSGNKIVFAEGTGTVDPVTGTATISWTGSFTSVFYGGLTYWSASNPVLKVKADGTATLKATASGYGADQGDTTVWTSIPATEITLANLTGVTVDDDGFTVNPDYLGVLAPAGVNQVNGGAAAGAFPTDFLSFQAATGTQPYWYSSGGGADPRKVASPVSVAWTVAATEPEVPAGDNTGVNVDVTVPEAPVTPEPGEFSWSIAATSATLGTATQNAGGTFGATGALPSITVKDNREGSAGWTINGKASNFTNSGKSFSGSALGWTPAASNPVGTVTKGGAVTAGNPGLAESRTLASTEAAGSATLDAGLTFLAPAGTSAGSYTSTLTITAISE</sequence>
<comment type="caution">
    <text evidence="2">The sequence shown here is derived from an EMBL/GenBank/DDBJ whole genome shotgun (WGS) entry which is preliminary data.</text>
</comment>
<evidence type="ECO:0000313" key="2">
    <source>
        <dbReference type="EMBL" id="PYI40009.1"/>
    </source>
</evidence>
<dbReference type="RefSeq" id="WP_110483336.1">
    <property type="nucleotide sequence ID" value="NZ_QJVC01000001.1"/>
</dbReference>
<reference evidence="2 3" key="1">
    <citation type="submission" date="2018-05" db="EMBL/GenBank/DDBJ databases">
        <title>Genetic diversity of glacier-inhabiting Cryobacterium bacteria in China and description of Cryobacterium mengkeensis sp. nov. and Arthrobacter glacialis sp. nov.</title>
        <authorList>
            <person name="Liu Q."/>
            <person name="Xin Y.-H."/>
        </authorList>
    </citation>
    <scope>NUCLEOTIDE SEQUENCE [LARGE SCALE GENOMIC DNA]</scope>
    <source>
        <strain evidence="2 3">B7</strain>
    </source>
</reference>
<feature type="chain" id="PRO_5016011044" description="Htaa domain-containing protein" evidence="1">
    <location>
        <begin position="39"/>
        <end position="463"/>
    </location>
</feature>
<name>A0A2V5IU24_9MICC</name>
<proteinExistence type="predicted"/>
<dbReference type="AlphaFoldDB" id="A0A2V5IU24"/>
<evidence type="ECO:0000313" key="3">
    <source>
        <dbReference type="Proteomes" id="UP000247980"/>
    </source>
</evidence>
<dbReference type="EMBL" id="QJVC01000001">
    <property type="protein sequence ID" value="PYI40009.1"/>
    <property type="molecule type" value="Genomic_DNA"/>
</dbReference>
<gene>
    <name evidence="2" type="ORF">CVS30_00260</name>
</gene>
<keyword evidence="1" id="KW-0732">Signal</keyword>
<evidence type="ECO:0000256" key="1">
    <source>
        <dbReference type="SAM" id="SignalP"/>
    </source>
</evidence>
<protein>
    <recommendedName>
        <fullName evidence="4">Htaa domain-containing protein</fullName>
    </recommendedName>
</protein>
<dbReference type="Proteomes" id="UP000247980">
    <property type="component" value="Unassembled WGS sequence"/>
</dbReference>
<keyword evidence="3" id="KW-1185">Reference proteome</keyword>
<evidence type="ECO:0008006" key="4">
    <source>
        <dbReference type="Google" id="ProtNLM"/>
    </source>
</evidence>
<accession>A0A2V5IU24</accession>
<dbReference type="OrthoDB" id="7210788at2"/>
<organism evidence="2 3">
    <name type="scientific">Arthrobacter psychrolactophilus</name>
    <dbReference type="NCBI Taxonomy" id="92442"/>
    <lineage>
        <taxon>Bacteria</taxon>
        <taxon>Bacillati</taxon>
        <taxon>Actinomycetota</taxon>
        <taxon>Actinomycetes</taxon>
        <taxon>Micrococcales</taxon>
        <taxon>Micrococcaceae</taxon>
        <taxon>Arthrobacter</taxon>
    </lineage>
</organism>